<evidence type="ECO:0000313" key="1">
    <source>
        <dbReference type="EMBL" id="OZY40406.1"/>
    </source>
</evidence>
<dbReference type="Proteomes" id="UP000216113">
    <property type="component" value="Unassembled WGS sequence"/>
</dbReference>
<proteinExistence type="predicted"/>
<evidence type="ECO:0000313" key="2">
    <source>
        <dbReference type="Proteomes" id="UP000216113"/>
    </source>
</evidence>
<name>A0A266LQR7_PSEFR</name>
<dbReference type="AlphaFoldDB" id="A0A266LQR7"/>
<organism evidence="1 2">
    <name type="scientific">Pseudomonas fragi</name>
    <dbReference type="NCBI Taxonomy" id="296"/>
    <lineage>
        <taxon>Bacteria</taxon>
        <taxon>Pseudomonadati</taxon>
        <taxon>Pseudomonadota</taxon>
        <taxon>Gammaproteobacteria</taxon>
        <taxon>Pseudomonadales</taxon>
        <taxon>Pseudomonadaceae</taxon>
        <taxon>Pseudomonas</taxon>
    </lineage>
</organism>
<reference evidence="1 2" key="1">
    <citation type="submission" date="2017-08" db="EMBL/GenBank/DDBJ databases">
        <title>Genomic and metabolic characterisation of spoilage-associated Pseudomonas species.</title>
        <authorList>
            <person name="Stanborough T."/>
            <person name="Fegan N."/>
            <person name="Powell S.M."/>
            <person name="Singh T."/>
            <person name="Tamplin M.L."/>
            <person name="Chandry P.S."/>
        </authorList>
    </citation>
    <scope>NUCLEOTIDE SEQUENCE [LARGE SCALE GENOMIC DNA]</scope>
    <source>
        <strain evidence="1 2">F1820</strain>
    </source>
</reference>
<accession>A0A266LQR7</accession>
<evidence type="ECO:0008006" key="3">
    <source>
        <dbReference type="Google" id="ProtNLM"/>
    </source>
</evidence>
<sequence length="493" mass="55225">MLWVGPQNGYKKIESYLSDSAVESAVVCARRLIQSLPDQKAISNNRILLAYGGGKDSSYMVAWVRYIQGIIMAEKGDTFRLRIITNRHAGMNHMVMKNIDGVYKALGVYGDAAVECLICDGLLIRRFERFLEVPEELKLRNRTDVLMSGHLFQADARSTFCNACNLSMVNSFGMGAHLDGGVDIIVTGDSTKEQAAYYAWVRHLSRVFGIQSVVEGGRGFSQFLKVLDSVAGAYFGRIYGLDNLAAEHRVFYGLIRDPVFFNIYQDTRYDAGDHWRLLTEFLGFDFDELMFSFSESDCGNPTLMAHIRGLRAETLLGRSYAEGVREYVNFAIGLMRQKDFPPSLIAEMEARYRNKSSIDRQRARGATFAKEAFDLSTEQIICMIYSPFTEFGNNLERYLSQQKIALSVAEVHTLLGGNGCACSMLKKKLEKLSGLSLEQLRQCYGNCLVVSLLEPKAHDPLSKILQRDPHKAVIDVANNYSASGRAIEIISGR</sequence>
<protein>
    <recommendedName>
        <fullName evidence="3">PqqD family protein</fullName>
    </recommendedName>
</protein>
<gene>
    <name evidence="1" type="ORF">CJF43_17575</name>
</gene>
<dbReference type="EMBL" id="NQKL01000015">
    <property type="protein sequence ID" value="OZY40406.1"/>
    <property type="molecule type" value="Genomic_DNA"/>
</dbReference>
<comment type="caution">
    <text evidence="1">The sequence shown here is derived from an EMBL/GenBank/DDBJ whole genome shotgun (WGS) entry which is preliminary data.</text>
</comment>